<dbReference type="Proteomes" id="UP000053392">
    <property type="component" value="Unassembled WGS sequence"/>
</dbReference>
<gene>
    <name evidence="3" type="ORF">I313_01155</name>
</gene>
<feature type="compositionally biased region" description="Basic and acidic residues" evidence="1">
    <location>
        <begin position="385"/>
        <end position="410"/>
    </location>
</feature>
<proteinExistence type="predicted"/>
<reference evidence="3 4" key="1">
    <citation type="submission" date="2015-01" db="EMBL/GenBank/DDBJ databases">
        <title>The Genome Sequence of Cryptococcus gattii Ram5.</title>
        <authorList>
            <consortium name="The Broad Institute Genomics Platform"/>
            <person name="Cuomo C."/>
            <person name="Litvintseva A."/>
            <person name="Chen Y."/>
            <person name="Heitman J."/>
            <person name="Sun S."/>
            <person name="Springer D."/>
            <person name="Dromer F."/>
            <person name="Young S."/>
            <person name="Zeng Q."/>
            <person name="Gargeya S."/>
            <person name="Abouelleil A."/>
            <person name="Alvarado L."/>
            <person name="Chapman S.B."/>
            <person name="Gainer-Dewar J."/>
            <person name="Goldberg J."/>
            <person name="Griggs A."/>
            <person name="Gujja S."/>
            <person name="Hansen M."/>
            <person name="Howarth C."/>
            <person name="Imamovic A."/>
            <person name="Larimer J."/>
            <person name="Murphy C."/>
            <person name="Naylor J."/>
            <person name="Pearson M."/>
            <person name="Priest M."/>
            <person name="Roberts A."/>
            <person name="Saif S."/>
            <person name="Shea T."/>
            <person name="Sykes S."/>
            <person name="Wortman J."/>
            <person name="Nusbaum C."/>
            <person name="Birren B."/>
        </authorList>
    </citation>
    <scope>NUCLEOTIDE SEQUENCE [LARGE SCALE GENOMIC DNA]</scope>
    <source>
        <strain evidence="3 4">Ram5</strain>
    </source>
</reference>
<feature type="compositionally biased region" description="Pro residues" evidence="1">
    <location>
        <begin position="549"/>
        <end position="570"/>
    </location>
</feature>
<feature type="compositionally biased region" description="Low complexity" evidence="1">
    <location>
        <begin position="182"/>
        <end position="194"/>
    </location>
</feature>
<feature type="compositionally biased region" description="Low complexity" evidence="1">
    <location>
        <begin position="375"/>
        <end position="384"/>
    </location>
</feature>
<feature type="compositionally biased region" description="Low complexity" evidence="1">
    <location>
        <begin position="571"/>
        <end position="593"/>
    </location>
</feature>
<sequence length="743" mass="79276">MSAEQDSPAEFHSLLQDTLAAPRLSASKVTHLSRLALHNVAHDHSIVTTLYKLNAALPPASQSRISSLYVFDAIARAAKSAVNKGVGKELTNERGKGTQASLLLKLEGVVASWVDGMIDDGKGGVWVEGREKTRKIVDIWQKGSTFPQPCLDELKVKLANAMASAGSSKSVDGADVKKEQKSSSLASGESKGSGPNSRSTTPPYPPPAYILAKYTRKSSKNRKSADVKLEQSGQTQPGELPPEVAKLLGIDKDSAKDGKSPTSMTGIPANVAALLPSTSDPSSHSSSPHTVPSTTAAAAAVASQSQASTAPALGINHEQLAALAKFASNSQTRSGEHDFPPFPPPPLPPQPHPIPSTVTFQSQPYIPPPKPFSPPAAAARYPVSSRDRDPRERDPFSRYTDKQNGGRDSRLVAQSMSSSSSSPDKHRQNDNWRAGRQGGGGEKRSRSRSPDRRTNGHRLNMPNRSAISSLPNLPPPPLLPISSQQSSRWMDNPSVTAMTATATTTTARLTQGRGIVEGDGEEDMALDVSDEEERAKGGTTAAQAAYPPSNVPPPYLSAPPPVAPPFPPPSSASAPQQHQQQQQTPISISSSLQPTNRRNDLVTLHTFPLQTFDPSSAESWGKLGEAWQNSTGREPEQIELMHWLATGQIMDFKMMRMGMGMDMDMGMGMGMNMSHENGDSSSHVSQSDMNGLSSSATANPATGLLPPSHLSMRGGDQWNHVQGQAQWGNNDSWRQQGAEGQGY</sequence>
<dbReference type="OrthoDB" id="79367at2759"/>
<feature type="compositionally biased region" description="Pro residues" evidence="1">
    <location>
        <begin position="365"/>
        <end position="374"/>
    </location>
</feature>
<feature type="compositionally biased region" description="Polar residues" evidence="1">
    <location>
        <begin position="719"/>
        <end position="735"/>
    </location>
</feature>
<feature type="compositionally biased region" description="Acidic residues" evidence="1">
    <location>
        <begin position="518"/>
        <end position="532"/>
    </location>
</feature>
<dbReference type="SMART" id="SM00582">
    <property type="entry name" value="RPR"/>
    <property type="match status" value="1"/>
</dbReference>
<dbReference type="InterPro" id="IPR006569">
    <property type="entry name" value="CID_dom"/>
</dbReference>
<dbReference type="SUPFAM" id="SSF48464">
    <property type="entry name" value="ENTH/VHS domain"/>
    <property type="match status" value="1"/>
</dbReference>
<feature type="compositionally biased region" description="Low complexity" evidence="1">
    <location>
        <begin position="276"/>
        <end position="312"/>
    </location>
</feature>
<feature type="compositionally biased region" description="Pro residues" evidence="1">
    <location>
        <begin position="340"/>
        <end position="354"/>
    </location>
</feature>
<dbReference type="InterPro" id="IPR008942">
    <property type="entry name" value="ENTH_VHS"/>
</dbReference>
<feature type="compositionally biased region" description="Low complexity" evidence="1">
    <location>
        <begin position="496"/>
        <end position="507"/>
    </location>
</feature>
<feature type="region of interest" description="Disordered" evidence="1">
    <location>
        <begin position="674"/>
        <end position="743"/>
    </location>
</feature>
<name>A0A0D0U447_9TREE</name>
<evidence type="ECO:0000313" key="4">
    <source>
        <dbReference type="Proteomes" id="UP000053392"/>
    </source>
</evidence>
<evidence type="ECO:0000313" key="3">
    <source>
        <dbReference type="EMBL" id="KIR42948.1"/>
    </source>
</evidence>
<protein>
    <submittedName>
        <fullName evidence="3">Protein NRD1</fullName>
    </submittedName>
</protein>
<dbReference type="Gene3D" id="1.25.40.90">
    <property type="match status" value="1"/>
</dbReference>
<evidence type="ECO:0000259" key="2">
    <source>
        <dbReference type="PROSITE" id="PS51391"/>
    </source>
</evidence>
<feature type="compositionally biased region" description="Basic and acidic residues" evidence="1">
    <location>
        <begin position="441"/>
        <end position="454"/>
    </location>
</feature>
<dbReference type="EMBL" id="KN847897">
    <property type="protein sequence ID" value="KIR42948.1"/>
    <property type="molecule type" value="Genomic_DNA"/>
</dbReference>
<accession>A0A0D0U447</accession>
<feature type="domain" description="CID" evidence="2">
    <location>
        <begin position="3"/>
        <end position="162"/>
    </location>
</feature>
<dbReference type="AlphaFoldDB" id="A0A0D0U447"/>
<organism evidence="3 4">
    <name type="scientific">Cryptococcus deuterogattii Ram5</name>
    <dbReference type="NCBI Taxonomy" id="1296110"/>
    <lineage>
        <taxon>Eukaryota</taxon>
        <taxon>Fungi</taxon>
        <taxon>Dikarya</taxon>
        <taxon>Basidiomycota</taxon>
        <taxon>Agaricomycotina</taxon>
        <taxon>Tremellomycetes</taxon>
        <taxon>Tremellales</taxon>
        <taxon>Cryptococcaceae</taxon>
        <taxon>Cryptococcus</taxon>
        <taxon>Cryptococcus gattii species complex</taxon>
    </lineage>
</organism>
<dbReference type="HOGENOM" id="CLU_396384_0_0_1"/>
<evidence type="ECO:0000256" key="1">
    <source>
        <dbReference type="SAM" id="MobiDB-lite"/>
    </source>
</evidence>
<keyword evidence="4" id="KW-1185">Reference proteome</keyword>
<dbReference type="PROSITE" id="PS51391">
    <property type="entry name" value="CID"/>
    <property type="match status" value="1"/>
</dbReference>
<feature type="compositionally biased region" description="Basic and acidic residues" evidence="1">
    <location>
        <begin position="172"/>
        <end position="181"/>
    </location>
</feature>
<feature type="compositionally biased region" description="Basic and acidic residues" evidence="1">
    <location>
        <begin position="249"/>
        <end position="259"/>
    </location>
</feature>
<feature type="region of interest" description="Disordered" evidence="1">
    <location>
        <begin position="167"/>
        <end position="593"/>
    </location>
</feature>
<feature type="compositionally biased region" description="Polar residues" evidence="1">
    <location>
        <begin position="679"/>
        <end position="700"/>
    </location>
</feature>